<dbReference type="Proteomes" id="UP000008076">
    <property type="component" value="Unassembled WGS sequence"/>
</dbReference>
<sequence>MSEDNQQQPETQQVNQSVESKEEQDIGLIDIIKITDQKQKCDEIEMNQKEIQSIIKDQLQHVAHIQQLISEKSKDFDKTIDQSIAIVKDTRNDLLVIQAKLQNMRLMLRLPNK</sequence>
<dbReference type="GeneID" id="5883123"/>
<accession>B0EIL6</accession>
<evidence type="ECO:0000256" key="1">
    <source>
        <dbReference type="SAM" id="MobiDB-lite"/>
    </source>
</evidence>
<reference evidence="3" key="1">
    <citation type="submission" date="2007-12" db="EMBL/GenBank/DDBJ databases">
        <title>Annotation of Entamoeba dispar SAW760.</title>
        <authorList>
            <person name="Lorenzi H."/>
            <person name="Inman J."/>
            <person name="Schobel S."/>
            <person name="Amedeo P."/>
            <person name="Caler E."/>
        </authorList>
    </citation>
    <scope>NUCLEOTIDE SEQUENCE [LARGE SCALE GENOMIC DNA]</scope>
    <source>
        <strain evidence="3">ATCC PRA-260 / SAW760</strain>
    </source>
</reference>
<dbReference type="AlphaFoldDB" id="B0EIL6"/>
<dbReference type="RefSeq" id="XP_001738059.1">
    <property type="nucleotide sequence ID" value="XM_001738007.1"/>
</dbReference>
<dbReference type="EMBL" id="DS549470">
    <property type="protein sequence ID" value="EDR25639.1"/>
    <property type="molecule type" value="Genomic_DNA"/>
</dbReference>
<dbReference type="OrthoDB" id="30148at2759"/>
<feature type="region of interest" description="Disordered" evidence="1">
    <location>
        <begin position="1"/>
        <end position="23"/>
    </location>
</feature>
<dbReference type="VEuPathDB" id="AmoebaDB:EDI_206350"/>
<gene>
    <name evidence="2" type="ORF">EDI_206350</name>
</gene>
<evidence type="ECO:0000313" key="3">
    <source>
        <dbReference type="Proteomes" id="UP000008076"/>
    </source>
</evidence>
<name>B0EIL6_ENTDS</name>
<dbReference type="KEGG" id="edi:EDI_206350"/>
<feature type="compositionally biased region" description="Low complexity" evidence="1">
    <location>
        <begin position="1"/>
        <end position="16"/>
    </location>
</feature>
<protein>
    <submittedName>
        <fullName evidence="2">Uncharacterized protein</fullName>
    </submittedName>
</protein>
<evidence type="ECO:0000313" key="2">
    <source>
        <dbReference type="EMBL" id="EDR25639.1"/>
    </source>
</evidence>
<organism evidence="3">
    <name type="scientific">Entamoeba dispar (strain ATCC PRA-260 / SAW760)</name>
    <dbReference type="NCBI Taxonomy" id="370354"/>
    <lineage>
        <taxon>Eukaryota</taxon>
        <taxon>Amoebozoa</taxon>
        <taxon>Evosea</taxon>
        <taxon>Archamoebae</taxon>
        <taxon>Mastigamoebida</taxon>
        <taxon>Entamoebidae</taxon>
        <taxon>Entamoeba</taxon>
    </lineage>
</organism>
<dbReference type="OMA" id="DQKQKCD"/>
<proteinExistence type="predicted"/>
<keyword evidence="3" id="KW-1185">Reference proteome</keyword>
<dbReference type="eggNOG" id="ENOG502RI12">
    <property type="taxonomic scope" value="Eukaryota"/>
</dbReference>